<organism evidence="2 3">
    <name type="scientific">Streblomastix strix</name>
    <dbReference type="NCBI Taxonomy" id="222440"/>
    <lineage>
        <taxon>Eukaryota</taxon>
        <taxon>Metamonada</taxon>
        <taxon>Preaxostyla</taxon>
        <taxon>Oxymonadida</taxon>
        <taxon>Streblomastigidae</taxon>
        <taxon>Streblomastix</taxon>
    </lineage>
</organism>
<reference evidence="2 3" key="1">
    <citation type="submission" date="2019-03" db="EMBL/GenBank/DDBJ databases">
        <title>Single cell metagenomics reveals metabolic interactions within the superorganism composed of flagellate Streblomastix strix and complex community of Bacteroidetes bacteria on its surface.</title>
        <authorList>
            <person name="Treitli S.C."/>
            <person name="Kolisko M."/>
            <person name="Husnik F."/>
            <person name="Keeling P."/>
            <person name="Hampl V."/>
        </authorList>
    </citation>
    <scope>NUCLEOTIDE SEQUENCE [LARGE SCALE GENOMIC DNA]</scope>
    <source>
        <strain evidence="2">ST1C</strain>
    </source>
</reference>
<dbReference type="EMBL" id="SNRW01033260">
    <property type="protein sequence ID" value="KAA6356272.1"/>
    <property type="molecule type" value="Genomic_DNA"/>
</dbReference>
<dbReference type="Proteomes" id="UP000324800">
    <property type="component" value="Unassembled WGS sequence"/>
</dbReference>
<feature type="coiled-coil region" evidence="1">
    <location>
        <begin position="219"/>
        <end position="302"/>
    </location>
</feature>
<evidence type="ECO:0000256" key="1">
    <source>
        <dbReference type="SAM" id="Coils"/>
    </source>
</evidence>
<sequence>HNKDEAEIREGRTIYNSAERALIREIRRETARELEEKEKEISLIASKLTGVDAELQELYSNNQELTAEQRAIEQNLHRLQEEYRGSLGLLQNERSQILEASRVREAGLRTQLEERTSELTAVSEQNRAARAELERLSIDQEKTAAIEAQLSARYATAAAQIFMDKLSDGRDSLAKIREFLNTPSFQSVPTFQLRKELYLASVDALERMINKTHETENALAEGNAAIGEYEKQVASLDERVADLNRNLAASAAQGAEQSRQIREYESRTAALQDQVSSQQRTLNERDSAIANLQSEKAALTQQVTARDSTINVLNAQNRTRAEEITSLNNRVNTLNQAHQSEVQALESQIQALRTQLQAYTGNASEQFYFTH</sequence>
<feature type="coiled-coil region" evidence="1">
    <location>
        <begin position="20"/>
        <end position="82"/>
    </location>
</feature>
<proteinExistence type="predicted"/>
<name>A0A5J4TEB0_9EUKA</name>
<evidence type="ECO:0000313" key="2">
    <source>
        <dbReference type="EMBL" id="KAA6356272.1"/>
    </source>
</evidence>
<dbReference type="AlphaFoldDB" id="A0A5J4TEB0"/>
<dbReference type="SUPFAM" id="SSF57997">
    <property type="entry name" value="Tropomyosin"/>
    <property type="match status" value="1"/>
</dbReference>
<protein>
    <submittedName>
        <fullName evidence="2">Uncharacterized protein</fullName>
    </submittedName>
</protein>
<gene>
    <name evidence="2" type="ORF">EZS28_048201</name>
</gene>
<feature type="coiled-coil region" evidence="1">
    <location>
        <begin position="328"/>
        <end position="362"/>
    </location>
</feature>
<accession>A0A5J4TEB0</accession>
<evidence type="ECO:0000313" key="3">
    <source>
        <dbReference type="Proteomes" id="UP000324800"/>
    </source>
</evidence>
<comment type="caution">
    <text evidence="2">The sequence shown here is derived from an EMBL/GenBank/DDBJ whole genome shotgun (WGS) entry which is preliminary data.</text>
</comment>
<feature type="non-terminal residue" evidence="2">
    <location>
        <position position="1"/>
    </location>
</feature>
<dbReference type="Gene3D" id="1.10.287.1490">
    <property type="match status" value="1"/>
</dbReference>
<keyword evidence="1" id="KW-0175">Coiled coil</keyword>